<keyword evidence="1" id="KW-1133">Transmembrane helix</keyword>
<evidence type="ECO:0000256" key="1">
    <source>
        <dbReference type="SAM" id="Phobius"/>
    </source>
</evidence>
<evidence type="ECO:0000313" key="2">
    <source>
        <dbReference type="EMBL" id="OCT73492.1"/>
    </source>
</evidence>
<dbReference type="Proteomes" id="UP000694892">
    <property type="component" value="Chromosome 7L"/>
</dbReference>
<proteinExistence type="predicted"/>
<evidence type="ECO:0000313" key="3">
    <source>
        <dbReference type="Proteomes" id="UP000694892"/>
    </source>
</evidence>
<dbReference type="AlphaFoldDB" id="A0A974CHQ3"/>
<keyword evidence="1" id="KW-0472">Membrane</keyword>
<organism evidence="2 3">
    <name type="scientific">Xenopus laevis</name>
    <name type="common">African clawed frog</name>
    <dbReference type="NCBI Taxonomy" id="8355"/>
    <lineage>
        <taxon>Eukaryota</taxon>
        <taxon>Metazoa</taxon>
        <taxon>Chordata</taxon>
        <taxon>Craniata</taxon>
        <taxon>Vertebrata</taxon>
        <taxon>Euteleostomi</taxon>
        <taxon>Amphibia</taxon>
        <taxon>Batrachia</taxon>
        <taxon>Anura</taxon>
        <taxon>Pipoidea</taxon>
        <taxon>Pipidae</taxon>
        <taxon>Xenopodinae</taxon>
        <taxon>Xenopus</taxon>
        <taxon>Xenopus</taxon>
    </lineage>
</organism>
<name>A0A974CHQ3_XENLA</name>
<keyword evidence="1" id="KW-0812">Transmembrane</keyword>
<reference evidence="3" key="1">
    <citation type="journal article" date="2016" name="Nature">
        <title>Genome evolution in the allotetraploid frog Xenopus laevis.</title>
        <authorList>
            <person name="Session A.M."/>
            <person name="Uno Y."/>
            <person name="Kwon T."/>
            <person name="Chapman J.A."/>
            <person name="Toyoda A."/>
            <person name="Takahashi S."/>
            <person name="Fukui A."/>
            <person name="Hikosaka A."/>
            <person name="Suzuki A."/>
            <person name="Kondo M."/>
            <person name="van Heeringen S.J."/>
            <person name="Quigley I."/>
            <person name="Heinz S."/>
            <person name="Ogino H."/>
            <person name="Ochi H."/>
            <person name="Hellsten U."/>
            <person name="Lyons J.B."/>
            <person name="Simakov O."/>
            <person name="Putnam N."/>
            <person name="Stites J."/>
            <person name="Kuroki Y."/>
            <person name="Tanaka T."/>
            <person name="Michiue T."/>
            <person name="Watanabe M."/>
            <person name="Bogdanovic O."/>
            <person name="Lister R."/>
            <person name="Georgiou G."/>
            <person name="Paranjpe S.S."/>
            <person name="van Kruijsbergen I."/>
            <person name="Shu S."/>
            <person name="Carlson J."/>
            <person name="Kinoshita T."/>
            <person name="Ohta Y."/>
            <person name="Mawaribuchi S."/>
            <person name="Jenkins J."/>
            <person name="Grimwood J."/>
            <person name="Schmutz J."/>
            <person name="Mitros T."/>
            <person name="Mozaffari S.V."/>
            <person name="Suzuki Y."/>
            <person name="Haramoto Y."/>
            <person name="Yamamoto T.S."/>
            <person name="Takagi C."/>
            <person name="Heald R."/>
            <person name="Miller K."/>
            <person name="Haudenschild C."/>
            <person name="Kitzman J."/>
            <person name="Nakayama T."/>
            <person name="Izutsu Y."/>
            <person name="Robert J."/>
            <person name="Fortriede J."/>
            <person name="Burns K."/>
            <person name="Lotay V."/>
            <person name="Karimi K."/>
            <person name="Yasuoka Y."/>
            <person name="Dichmann D.S."/>
            <person name="Flajnik M.F."/>
            <person name="Houston D.W."/>
            <person name="Shendure J."/>
            <person name="DuPasquier L."/>
            <person name="Vize P.D."/>
            <person name="Zorn A.M."/>
            <person name="Ito M."/>
            <person name="Marcotte E.M."/>
            <person name="Wallingford J.B."/>
            <person name="Ito Y."/>
            <person name="Asashima M."/>
            <person name="Ueno N."/>
            <person name="Matsuda Y."/>
            <person name="Veenstra G.J."/>
            <person name="Fujiyama A."/>
            <person name="Harland R.M."/>
            <person name="Taira M."/>
            <person name="Rokhsar D.S."/>
        </authorList>
    </citation>
    <scope>NUCLEOTIDE SEQUENCE [LARGE SCALE GENOMIC DNA]</scope>
    <source>
        <strain evidence="3">J</strain>
    </source>
</reference>
<sequence>MCPGQYRTTMHCPFSVDPLTPKGTFLPYIYLNTVSPPPLLCNYGLRGTFAAGMHSLPPSSSSAFWFSSAVAMSTVVILWLFSFSLNPFSKTPRFLDQGSSAFHPLSLLLEGHRQTTSSL</sequence>
<accession>A0A974CHQ3</accession>
<feature type="transmembrane region" description="Helical" evidence="1">
    <location>
        <begin position="63"/>
        <end position="85"/>
    </location>
</feature>
<protein>
    <submittedName>
        <fullName evidence="2">Uncharacterized protein</fullName>
    </submittedName>
</protein>
<gene>
    <name evidence="2" type="ORF">XELAEV_18036469mg</name>
</gene>
<dbReference type="EMBL" id="CM004478">
    <property type="protein sequence ID" value="OCT73492.1"/>
    <property type="molecule type" value="Genomic_DNA"/>
</dbReference>